<evidence type="ECO:0000259" key="6">
    <source>
        <dbReference type="PROSITE" id="PS50850"/>
    </source>
</evidence>
<dbReference type="EMBL" id="JAMQAW010000009">
    <property type="protein sequence ID" value="MCM2389004.1"/>
    <property type="molecule type" value="Genomic_DNA"/>
</dbReference>
<evidence type="ECO:0000256" key="1">
    <source>
        <dbReference type="ARBA" id="ARBA00004651"/>
    </source>
</evidence>
<dbReference type="Gene3D" id="1.20.1250.20">
    <property type="entry name" value="MFS general substrate transporter like domains"/>
    <property type="match status" value="2"/>
</dbReference>
<protein>
    <submittedName>
        <fullName evidence="7">MFS transporter</fullName>
    </submittedName>
</protein>
<feature type="transmembrane region" description="Helical" evidence="5">
    <location>
        <begin position="56"/>
        <end position="78"/>
    </location>
</feature>
<dbReference type="PROSITE" id="PS50850">
    <property type="entry name" value="MFS"/>
    <property type="match status" value="1"/>
</dbReference>
<feature type="transmembrane region" description="Helical" evidence="5">
    <location>
        <begin position="406"/>
        <end position="427"/>
    </location>
</feature>
<feature type="transmembrane region" description="Helical" evidence="5">
    <location>
        <begin position="315"/>
        <end position="334"/>
    </location>
</feature>
<gene>
    <name evidence="7" type="ORF">NBG84_11990</name>
</gene>
<dbReference type="PANTHER" id="PTHR23534:SF1">
    <property type="entry name" value="MAJOR FACILITATOR SUPERFAMILY PROTEIN"/>
    <property type="match status" value="1"/>
</dbReference>
<evidence type="ECO:0000313" key="7">
    <source>
        <dbReference type="EMBL" id="MCM2389004.1"/>
    </source>
</evidence>
<accession>A0ABT0ULV6</accession>
<feature type="transmembrane region" description="Helical" evidence="5">
    <location>
        <begin position="188"/>
        <end position="206"/>
    </location>
</feature>
<dbReference type="InterPro" id="IPR036259">
    <property type="entry name" value="MFS_trans_sf"/>
</dbReference>
<evidence type="ECO:0000256" key="3">
    <source>
        <dbReference type="ARBA" id="ARBA00022989"/>
    </source>
</evidence>
<feature type="transmembrane region" description="Helical" evidence="5">
    <location>
        <begin position="340"/>
        <end position="368"/>
    </location>
</feature>
<evidence type="ECO:0000256" key="2">
    <source>
        <dbReference type="ARBA" id="ARBA00022692"/>
    </source>
</evidence>
<dbReference type="RefSeq" id="WP_250919340.1">
    <property type="nucleotide sequence ID" value="NZ_JAMQAW010000009.1"/>
</dbReference>
<comment type="subcellular location">
    <subcellularLocation>
        <location evidence="1">Cell membrane</location>
        <topology evidence="1">Multi-pass membrane protein</topology>
    </subcellularLocation>
</comment>
<feature type="transmembrane region" description="Helical" evidence="5">
    <location>
        <begin position="150"/>
        <end position="168"/>
    </location>
</feature>
<name>A0ABT0ULV6_9ACTN</name>
<evidence type="ECO:0000313" key="8">
    <source>
        <dbReference type="Proteomes" id="UP001431429"/>
    </source>
</evidence>
<comment type="caution">
    <text evidence="7">The sequence shown here is derived from an EMBL/GenBank/DDBJ whole genome shotgun (WGS) entry which is preliminary data.</text>
</comment>
<dbReference type="InterPro" id="IPR011701">
    <property type="entry name" value="MFS"/>
</dbReference>
<evidence type="ECO:0000256" key="4">
    <source>
        <dbReference type="ARBA" id="ARBA00023136"/>
    </source>
</evidence>
<keyword evidence="4 5" id="KW-0472">Membrane</keyword>
<proteinExistence type="predicted"/>
<organism evidence="7 8">
    <name type="scientific">Streptomyces albipurpureus</name>
    <dbReference type="NCBI Taxonomy" id="2897419"/>
    <lineage>
        <taxon>Bacteria</taxon>
        <taxon>Bacillati</taxon>
        <taxon>Actinomycetota</taxon>
        <taxon>Actinomycetes</taxon>
        <taxon>Kitasatosporales</taxon>
        <taxon>Streptomycetaceae</taxon>
        <taxon>Streptomyces</taxon>
    </lineage>
</organism>
<feature type="transmembrane region" description="Helical" evidence="5">
    <location>
        <begin position="90"/>
        <end position="111"/>
    </location>
</feature>
<feature type="transmembrane region" description="Helical" evidence="5">
    <location>
        <begin position="250"/>
        <end position="274"/>
    </location>
</feature>
<feature type="domain" description="Major facilitator superfamily (MFS) profile" evidence="6">
    <location>
        <begin position="24"/>
        <end position="431"/>
    </location>
</feature>
<keyword evidence="8" id="KW-1185">Reference proteome</keyword>
<feature type="transmembrane region" description="Helical" evidence="5">
    <location>
        <begin position="286"/>
        <end position="308"/>
    </location>
</feature>
<dbReference type="InterPro" id="IPR020846">
    <property type="entry name" value="MFS_dom"/>
</dbReference>
<dbReference type="Proteomes" id="UP001431429">
    <property type="component" value="Unassembled WGS sequence"/>
</dbReference>
<evidence type="ECO:0000256" key="5">
    <source>
        <dbReference type="SAM" id="Phobius"/>
    </source>
</evidence>
<feature type="transmembrane region" description="Helical" evidence="5">
    <location>
        <begin position="24"/>
        <end position="50"/>
    </location>
</feature>
<dbReference type="SUPFAM" id="SSF103473">
    <property type="entry name" value="MFS general substrate transporter"/>
    <property type="match status" value="1"/>
</dbReference>
<keyword evidence="3 5" id="KW-1133">Transmembrane helix</keyword>
<sequence>MTSRTSSVGPQPTVTGEHPAQRRVLTVLVIAQVLSGAALAAGITIGALLAEEMLGSTGLAGVPSALFTAGAAVGAILVGRACQRWGRRPGLTLGYVLGTIGSLGVVLATALDSVPVLFVGLLVYGIGTAAVLLVRYAGADLASPERRARAVSTVLFALAAGAIAGPNLVGVTGDLADSWDIPRLAGPFLLSALAFCSAAIFVWTFLRPDPLLVSRMVAAEAEAAAEAQSRPNATEGTPQAAVAPPEDRRVLITGVTVMVLSQIVMIAIMTMTPIHMTDHGHSTQTAGMVIGLHLGAMYLSSPLSGILADRIGRPFTATLGTLTMFCAALVAALSPGHSTFGMSLALILLGIGWNMGFVSGTALVADALPPATRAATQGTIDVGLAVAAAGGGMASGLIFAGGGYELLALSGGILILVLAPLAALLTLPAPKAAADAEKAGVGSS</sequence>
<dbReference type="Pfam" id="PF07690">
    <property type="entry name" value="MFS_1"/>
    <property type="match status" value="1"/>
</dbReference>
<feature type="transmembrane region" description="Helical" evidence="5">
    <location>
        <begin position="380"/>
        <end position="400"/>
    </location>
</feature>
<dbReference type="PANTHER" id="PTHR23534">
    <property type="entry name" value="MFS PERMEASE"/>
    <property type="match status" value="1"/>
</dbReference>
<keyword evidence="2 5" id="KW-0812">Transmembrane</keyword>
<reference evidence="7" key="1">
    <citation type="submission" date="2022-06" db="EMBL/GenBank/DDBJ databases">
        <title>Genome public.</title>
        <authorList>
            <person name="Sun Q."/>
        </authorList>
    </citation>
    <scope>NUCLEOTIDE SEQUENCE</scope>
    <source>
        <strain evidence="7">CWNU-1</strain>
    </source>
</reference>
<feature type="transmembrane region" description="Helical" evidence="5">
    <location>
        <begin position="117"/>
        <end position="138"/>
    </location>
</feature>